<dbReference type="EMBL" id="JARKHS020009403">
    <property type="protein sequence ID" value="KAK8779800.1"/>
    <property type="molecule type" value="Genomic_DNA"/>
</dbReference>
<comment type="caution">
    <text evidence="1">The sequence shown here is derived from an EMBL/GenBank/DDBJ whole genome shotgun (WGS) entry which is preliminary data.</text>
</comment>
<proteinExistence type="predicted"/>
<dbReference type="Proteomes" id="UP001321473">
    <property type="component" value="Unassembled WGS sequence"/>
</dbReference>
<sequence length="387" mass="42867">MYIAQNVSDSRDAIASHQICPGTTSVFILPKLLALVRENARWASRESQHQQPSQGLYIYIMEATTSLLKGIVEIEKASSDRAFFQMLGKDVPLQDTALVSGMRCQVGQSSVTARSCGRPLILPITVPEVIPMLPREPVLSSVLLYLGVLRGADSDVLQPTFYGLEFEKRVGIRAFGAATYSWPTWMRQRRMHAMNSALGRRNIFSNAQTGSSASTAFILSMLKALEKDRVPSAPRENQFRQPFQELHTPAATTTWREEFFENRKLTFAKACLLLLDKGQLNMASESSVSFQVRHPKLPLRGSRPTLMSSVTVPELISALLRECMFTSTLLSVVIPGGADSDVLQPPYYMTQFEECLQRLDVSACRGSDVFVAIMDETAAGMLAPFSS</sequence>
<dbReference type="AlphaFoldDB" id="A0AAQ4EYG1"/>
<reference evidence="1 2" key="1">
    <citation type="journal article" date="2023" name="Arcadia Sci">
        <title>De novo assembly of a long-read Amblyomma americanum tick genome.</title>
        <authorList>
            <person name="Chou S."/>
            <person name="Poskanzer K.E."/>
            <person name="Rollins M."/>
            <person name="Thuy-Boun P.S."/>
        </authorList>
    </citation>
    <scope>NUCLEOTIDE SEQUENCE [LARGE SCALE GENOMIC DNA]</scope>
    <source>
        <strain evidence="1">F_SG_1</strain>
        <tissue evidence="1">Salivary glands</tissue>
    </source>
</reference>
<evidence type="ECO:0000313" key="2">
    <source>
        <dbReference type="Proteomes" id="UP001321473"/>
    </source>
</evidence>
<name>A0AAQ4EYG1_AMBAM</name>
<evidence type="ECO:0000313" key="1">
    <source>
        <dbReference type="EMBL" id="KAK8779800.1"/>
    </source>
</evidence>
<accession>A0AAQ4EYG1</accession>
<keyword evidence="2" id="KW-1185">Reference proteome</keyword>
<organism evidence="1 2">
    <name type="scientific">Amblyomma americanum</name>
    <name type="common">Lone star tick</name>
    <dbReference type="NCBI Taxonomy" id="6943"/>
    <lineage>
        <taxon>Eukaryota</taxon>
        <taxon>Metazoa</taxon>
        <taxon>Ecdysozoa</taxon>
        <taxon>Arthropoda</taxon>
        <taxon>Chelicerata</taxon>
        <taxon>Arachnida</taxon>
        <taxon>Acari</taxon>
        <taxon>Parasitiformes</taxon>
        <taxon>Ixodida</taxon>
        <taxon>Ixodoidea</taxon>
        <taxon>Ixodidae</taxon>
        <taxon>Amblyomminae</taxon>
        <taxon>Amblyomma</taxon>
    </lineage>
</organism>
<protein>
    <submittedName>
        <fullName evidence="1">Uncharacterized protein</fullName>
    </submittedName>
</protein>
<gene>
    <name evidence="1" type="ORF">V5799_018863</name>
</gene>